<dbReference type="PANTHER" id="PTHR14083">
    <property type="entry name" value="YIP1 INTERACTING FACTOR HOMOLOG YIF1 PROTEIN"/>
    <property type="match status" value="1"/>
</dbReference>
<evidence type="ECO:0000256" key="3">
    <source>
        <dbReference type="ARBA" id="ARBA00022692"/>
    </source>
</evidence>
<sequence>MGSLVNAGVGAMAGQMGFNEALTGMAMNQLGSQVQASGALSWFPYIFLSLQQLFNVGHSYIFRKMILLLCPFMKKMEGQGAPTPVWGDSSSAVSSGAAALGPDGLKVDIETPDLYIPLMSYVTYVLMYGMQRGILRDFRPEVLPSTASFAMVLLFLEVGGAKMGFYLSGSSVPVMDIFANCGYKYVSACLMVLARILLGKSPLYYAFFAYFGACAAWAIRRFLLHFEPQGVQQQYGVPASNLHNHIIMGLAIAQIPLCWLLTPSAVGAAVLVAPSVMTSA</sequence>
<keyword evidence="7 9" id="KW-0333">Golgi apparatus</keyword>
<evidence type="ECO:0000313" key="11">
    <source>
        <dbReference type="Proteomes" id="UP000654075"/>
    </source>
</evidence>
<dbReference type="PANTHER" id="PTHR14083:SF0">
    <property type="entry name" value="YIP1D-INTERACTING FACTOR 1, ISOFORM C"/>
    <property type="match status" value="1"/>
</dbReference>
<feature type="transmembrane region" description="Helical" evidence="9">
    <location>
        <begin position="142"/>
        <end position="165"/>
    </location>
</feature>
<comment type="caution">
    <text evidence="10">The sequence shown here is derived from an EMBL/GenBank/DDBJ whole genome shotgun (WGS) entry which is preliminary data.</text>
</comment>
<comment type="function">
    <text evidence="9">Has a role in transport between endoplasmic reticulum and Golgi.</text>
</comment>
<dbReference type="OMA" id="TCLCTGI"/>
<keyword evidence="3 9" id="KW-0812">Transmembrane</keyword>
<evidence type="ECO:0000256" key="6">
    <source>
        <dbReference type="ARBA" id="ARBA00022989"/>
    </source>
</evidence>
<dbReference type="GO" id="GO:0005789">
    <property type="term" value="C:endoplasmic reticulum membrane"/>
    <property type="evidence" value="ECO:0007669"/>
    <property type="project" value="UniProtKB-SubCell"/>
</dbReference>
<keyword evidence="8 9" id="KW-0472">Membrane</keyword>
<accession>A0A813DT16</accession>
<gene>
    <name evidence="10" type="ORF">PGLA1383_LOCUS8175</name>
</gene>
<dbReference type="GO" id="GO:0030134">
    <property type="term" value="C:COPII-coated ER to Golgi transport vesicle"/>
    <property type="evidence" value="ECO:0007669"/>
    <property type="project" value="TreeGrafter"/>
</dbReference>
<evidence type="ECO:0000256" key="8">
    <source>
        <dbReference type="ARBA" id="ARBA00023136"/>
    </source>
</evidence>
<feature type="transmembrane region" description="Helical" evidence="9">
    <location>
        <begin position="246"/>
        <end position="273"/>
    </location>
</feature>
<feature type="transmembrane region" description="Helical" evidence="9">
    <location>
        <begin position="205"/>
        <end position="226"/>
    </location>
</feature>
<evidence type="ECO:0000256" key="9">
    <source>
        <dbReference type="RuleBase" id="RU368073"/>
    </source>
</evidence>
<organism evidence="10 11">
    <name type="scientific">Polarella glacialis</name>
    <name type="common">Dinoflagellate</name>
    <dbReference type="NCBI Taxonomy" id="89957"/>
    <lineage>
        <taxon>Eukaryota</taxon>
        <taxon>Sar</taxon>
        <taxon>Alveolata</taxon>
        <taxon>Dinophyceae</taxon>
        <taxon>Suessiales</taxon>
        <taxon>Suessiaceae</taxon>
        <taxon>Polarella</taxon>
    </lineage>
</organism>
<dbReference type="GO" id="GO:0005793">
    <property type="term" value="C:endoplasmic reticulum-Golgi intermediate compartment"/>
    <property type="evidence" value="ECO:0007669"/>
    <property type="project" value="UniProtKB-UniRule"/>
</dbReference>
<dbReference type="GO" id="GO:0006888">
    <property type="term" value="P:endoplasmic reticulum to Golgi vesicle-mediated transport"/>
    <property type="evidence" value="ECO:0007669"/>
    <property type="project" value="UniProtKB-UniRule"/>
</dbReference>
<evidence type="ECO:0000256" key="5">
    <source>
        <dbReference type="ARBA" id="ARBA00022927"/>
    </source>
</evidence>
<dbReference type="InterPro" id="IPR005578">
    <property type="entry name" value="Yif1_fam"/>
</dbReference>
<dbReference type="EMBL" id="CAJNNV010003684">
    <property type="protein sequence ID" value="CAE8589411.1"/>
    <property type="molecule type" value="Genomic_DNA"/>
</dbReference>
<keyword evidence="6 9" id="KW-1133">Transmembrane helix</keyword>
<keyword evidence="5 9" id="KW-0653">Protein transport</keyword>
<comment type="similarity">
    <text evidence="1 9">Belongs to the YIF1 family.</text>
</comment>
<evidence type="ECO:0000256" key="1">
    <source>
        <dbReference type="ARBA" id="ARBA00009727"/>
    </source>
</evidence>
<name>A0A813DT16_POLGL</name>
<dbReference type="GO" id="GO:0015031">
    <property type="term" value="P:protein transport"/>
    <property type="evidence" value="ECO:0007669"/>
    <property type="project" value="UniProtKB-KW"/>
</dbReference>
<proteinExistence type="inferred from homology"/>
<keyword evidence="4 9" id="KW-0256">Endoplasmic reticulum</keyword>
<evidence type="ECO:0000256" key="7">
    <source>
        <dbReference type="ARBA" id="ARBA00023034"/>
    </source>
</evidence>
<dbReference type="GO" id="GO:0000139">
    <property type="term" value="C:Golgi membrane"/>
    <property type="evidence" value="ECO:0007669"/>
    <property type="project" value="UniProtKB-SubCell"/>
</dbReference>
<feature type="transmembrane region" description="Helical" evidence="9">
    <location>
        <begin position="177"/>
        <end position="198"/>
    </location>
</feature>
<keyword evidence="2 9" id="KW-0813">Transport</keyword>
<evidence type="ECO:0000256" key="2">
    <source>
        <dbReference type="ARBA" id="ARBA00022448"/>
    </source>
</evidence>
<keyword evidence="11" id="KW-1185">Reference proteome</keyword>
<dbReference type="OrthoDB" id="337750at2759"/>
<protein>
    <recommendedName>
        <fullName evidence="9">Protein YIF1</fullName>
    </recommendedName>
</protein>
<dbReference type="Proteomes" id="UP000654075">
    <property type="component" value="Unassembled WGS sequence"/>
</dbReference>
<evidence type="ECO:0000313" key="10">
    <source>
        <dbReference type="EMBL" id="CAE8589411.1"/>
    </source>
</evidence>
<reference evidence="10" key="1">
    <citation type="submission" date="2021-02" db="EMBL/GenBank/DDBJ databases">
        <authorList>
            <person name="Dougan E. K."/>
            <person name="Rhodes N."/>
            <person name="Thang M."/>
            <person name="Chan C."/>
        </authorList>
    </citation>
    <scope>NUCLEOTIDE SEQUENCE</scope>
</reference>
<dbReference type="AlphaFoldDB" id="A0A813DT16"/>
<comment type="subcellular location">
    <subcellularLocation>
        <location evidence="9">Endoplasmic reticulum membrane</location>
        <topology evidence="9">Multi-pass membrane protein</topology>
    </subcellularLocation>
    <subcellularLocation>
        <location evidence="9">Golgi apparatus membrane</location>
        <topology evidence="9">Multi-pass membrane protein</topology>
    </subcellularLocation>
</comment>
<dbReference type="Pfam" id="PF03878">
    <property type="entry name" value="YIF1"/>
    <property type="match status" value="1"/>
</dbReference>
<evidence type="ECO:0000256" key="4">
    <source>
        <dbReference type="ARBA" id="ARBA00022824"/>
    </source>
</evidence>